<dbReference type="SUPFAM" id="SSF103473">
    <property type="entry name" value="MFS general substrate transporter"/>
    <property type="match status" value="1"/>
</dbReference>
<evidence type="ECO:0000256" key="8">
    <source>
        <dbReference type="SAM" id="Phobius"/>
    </source>
</evidence>
<dbReference type="InterPro" id="IPR002350">
    <property type="entry name" value="Kazal_dom"/>
</dbReference>
<keyword evidence="7" id="KW-1015">Disulfide bond</keyword>
<feature type="transmembrane region" description="Helical" evidence="8">
    <location>
        <begin position="389"/>
        <end position="414"/>
    </location>
</feature>
<reference evidence="10 11" key="1">
    <citation type="submission" date="2019-05" db="EMBL/GenBank/DDBJ databases">
        <title>A Chromosome-scale Meerkat (S. suricatta) Genome Assembly.</title>
        <authorList>
            <person name="Dudchenko O."/>
            <person name="Lieberman Aiden E."/>
            <person name="Tung J."/>
            <person name="Barreiro L.B."/>
            <person name="Clutton-Brock T.H."/>
        </authorList>
    </citation>
    <scope>NUCLEOTIDE SEQUENCE [LARGE SCALE GENOMIC DNA]</scope>
</reference>
<feature type="transmembrane region" description="Helical" evidence="8">
    <location>
        <begin position="308"/>
        <end position="327"/>
    </location>
</feature>
<comment type="similarity">
    <text evidence="2">Belongs to the organo anion transporter (TC 2.A.60) family.</text>
</comment>
<evidence type="ECO:0000259" key="9">
    <source>
        <dbReference type="PROSITE" id="PS51465"/>
    </source>
</evidence>
<keyword evidence="5 8" id="KW-1133">Transmembrane helix</keyword>
<evidence type="ECO:0000256" key="3">
    <source>
        <dbReference type="ARBA" id="ARBA00022475"/>
    </source>
</evidence>
<dbReference type="Ensembl" id="ENSSSUT00005004137.1">
    <property type="protein sequence ID" value="ENSSSUP00005003559.1"/>
    <property type="gene ID" value="ENSSSUG00005002366.1"/>
</dbReference>
<evidence type="ECO:0000256" key="2">
    <source>
        <dbReference type="ARBA" id="ARBA00009657"/>
    </source>
</evidence>
<comment type="subcellular location">
    <subcellularLocation>
        <location evidence="1">Cell membrane</location>
        <topology evidence="1">Multi-pass membrane protein</topology>
    </subcellularLocation>
</comment>
<dbReference type="InterPro" id="IPR036058">
    <property type="entry name" value="Kazal_dom_sf"/>
</dbReference>
<dbReference type="GO" id="GO:0015347">
    <property type="term" value="F:sodium-independent organic anion transmembrane transporter activity"/>
    <property type="evidence" value="ECO:0007669"/>
    <property type="project" value="TreeGrafter"/>
</dbReference>
<evidence type="ECO:0000256" key="7">
    <source>
        <dbReference type="ARBA" id="ARBA00023157"/>
    </source>
</evidence>
<keyword evidence="11" id="KW-1185">Reference proteome</keyword>
<keyword evidence="6 8" id="KW-0472">Membrane</keyword>
<evidence type="ECO:0000256" key="4">
    <source>
        <dbReference type="ARBA" id="ARBA00022692"/>
    </source>
</evidence>
<reference evidence="10" key="2">
    <citation type="submission" date="2025-08" db="UniProtKB">
        <authorList>
            <consortium name="Ensembl"/>
        </authorList>
    </citation>
    <scope>IDENTIFICATION</scope>
</reference>
<feature type="transmembrane region" description="Helical" evidence="8">
    <location>
        <begin position="162"/>
        <end position="182"/>
    </location>
</feature>
<keyword evidence="3" id="KW-1003">Cell membrane</keyword>
<protein>
    <submittedName>
        <fullName evidence="10">Solute carrier organic anion transporter family member 6A1</fullName>
    </submittedName>
</protein>
<dbReference type="PROSITE" id="PS51465">
    <property type="entry name" value="KAZAL_2"/>
    <property type="match status" value="1"/>
</dbReference>
<organism evidence="10 11">
    <name type="scientific">Suricata suricatta</name>
    <name type="common">Meerkat</name>
    <dbReference type="NCBI Taxonomy" id="37032"/>
    <lineage>
        <taxon>Eukaryota</taxon>
        <taxon>Metazoa</taxon>
        <taxon>Chordata</taxon>
        <taxon>Craniata</taxon>
        <taxon>Vertebrata</taxon>
        <taxon>Euteleostomi</taxon>
        <taxon>Mammalia</taxon>
        <taxon>Eutheria</taxon>
        <taxon>Laurasiatheria</taxon>
        <taxon>Carnivora</taxon>
        <taxon>Feliformia</taxon>
        <taxon>Herpestidae</taxon>
        <taxon>Suricata</taxon>
    </lineage>
</organism>
<keyword evidence="4 8" id="KW-0812">Transmembrane</keyword>
<sequence>MQDGQAEEQPKAAPAEIAGNAIAAQAGKAKKTPLEMSTVPTSIIKLHSLQKKENDEAKPKQAVSKTRERNESLEGPCGLGCIVIPRCQRLNNIQCFLVFFCILVISQGVAFGLVDLSIATFQKRNRLSTTEILLLSSTYDISSCLVVLFISYYGGRGNIPRWITFSSFLVGLSSLFFAFPYITDGHYQLPKDPEATLGYSLGYVIGAPLIKGDENSILPITTGQLGNLSAPCNSRCRCSSSLYSVICGRDHIGYFSPCFAGCTQSKTITGHKTYYNCSCIQEGLTTADDQGDFIDARAGTCDAKCHKLPLFIAFIFSTILFSVFSGIPITLSILRYKSLVEFIIIVFFTGTIPGPIAFKMGADISCTLRGTDNCGETGDCWIYNKTQMAYLMVGLCCFCKLVTIFFTTIALCLYKDLSKDNSDILEMPMKNLNAKGKEQANL</sequence>
<dbReference type="Proteomes" id="UP000472268">
    <property type="component" value="Chromosome 6"/>
</dbReference>
<proteinExistence type="inferred from homology"/>
<name>A0A673T3F9_SURSU</name>
<accession>A0A673T3F9</accession>
<evidence type="ECO:0000313" key="10">
    <source>
        <dbReference type="Ensembl" id="ENSSSUP00005003559.1"/>
    </source>
</evidence>
<feature type="domain" description="Kazal-like" evidence="9">
    <location>
        <begin position="226"/>
        <end position="281"/>
    </location>
</feature>
<gene>
    <name evidence="10" type="primary">SLCO6A1</name>
</gene>
<dbReference type="SUPFAM" id="SSF100895">
    <property type="entry name" value="Kazal-type serine protease inhibitors"/>
    <property type="match status" value="1"/>
</dbReference>
<dbReference type="Pfam" id="PF07648">
    <property type="entry name" value="Kazal_2"/>
    <property type="match status" value="1"/>
</dbReference>
<dbReference type="PANTHER" id="PTHR11388">
    <property type="entry name" value="ORGANIC ANION TRANSPORTER"/>
    <property type="match status" value="1"/>
</dbReference>
<evidence type="ECO:0000313" key="11">
    <source>
        <dbReference type="Proteomes" id="UP000472268"/>
    </source>
</evidence>
<evidence type="ECO:0000256" key="5">
    <source>
        <dbReference type="ARBA" id="ARBA00022989"/>
    </source>
</evidence>
<dbReference type="InterPro" id="IPR036259">
    <property type="entry name" value="MFS_trans_sf"/>
</dbReference>
<dbReference type="AlphaFoldDB" id="A0A673T3F9"/>
<dbReference type="GO" id="GO:0016323">
    <property type="term" value="C:basolateral plasma membrane"/>
    <property type="evidence" value="ECO:0007669"/>
    <property type="project" value="TreeGrafter"/>
</dbReference>
<feature type="transmembrane region" description="Helical" evidence="8">
    <location>
        <begin position="96"/>
        <end position="120"/>
    </location>
</feature>
<dbReference type="InterPro" id="IPR004156">
    <property type="entry name" value="OATP"/>
</dbReference>
<dbReference type="PANTHER" id="PTHR11388:SF95">
    <property type="entry name" value="SOLUTE CARRIER ORGANIC ANION TRANSPORTER FAMILY MEMBER 6A1"/>
    <property type="match status" value="1"/>
</dbReference>
<evidence type="ECO:0000256" key="1">
    <source>
        <dbReference type="ARBA" id="ARBA00004651"/>
    </source>
</evidence>
<feature type="transmembrane region" description="Helical" evidence="8">
    <location>
        <begin position="339"/>
        <end position="358"/>
    </location>
</feature>
<dbReference type="GO" id="GO:0043252">
    <property type="term" value="P:sodium-independent organic anion transport"/>
    <property type="evidence" value="ECO:0007669"/>
    <property type="project" value="TreeGrafter"/>
</dbReference>
<reference evidence="10" key="3">
    <citation type="submission" date="2025-09" db="UniProtKB">
        <authorList>
            <consortium name="Ensembl"/>
        </authorList>
    </citation>
    <scope>IDENTIFICATION</scope>
</reference>
<feature type="transmembrane region" description="Helical" evidence="8">
    <location>
        <begin position="132"/>
        <end position="155"/>
    </location>
</feature>
<evidence type="ECO:0000256" key="6">
    <source>
        <dbReference type="ARBA" id="ARBA00023136"/>
    </source>
</evidence>
<dbReference type="Pfam" id="PF03137">
    <property type="entry name" value="OATP"/>
    <property type="match status" value="2"/>
</dbReference>